<name>A0A2U2DU28_9HYPH</name>
<organism evidence="1 2">
    <name type="scientific">Metarhizobium album</name>
    <dbReference type="NCBI Taxonomy" id="2182425"/>
    <lineage>
        <taxon>Bacteria</taxon>
        <taxon>Pseudomonadati</taxon>
        <taxon>Pseudomonadota</taxon>
        <taxon>Alphaproteobacteria</taxon>
        <taxon>Hyphomicrobiales</taxon>
        <taxon>Rhizobiaceae</taxon>
        <taxon>Metarhizobium</taxon>
    </lineage>
</organism>
<comment type="caution">
    <text evidence="1">The sequence shown here is derived from an EMBL/GenBank/DDBJ whole genome shotgun (WGS) entry which is preliminary data.</text>
</comment>
<evidence type="ECO:0000313" key="2">
    <source>
        <dbReference type="Proteomes" id="UP000245252"/>
    </source>
</evidence>
<dbReference type="Proteomes" id="UP000245252">
    <property type="component" value="Unassembled WGS sequence"/>
</dbReference>
<dbReference type="EMBL" id="QFBC01000003">
    <property type="protein sequence ID" value="PWE56791.1"/>
    <property type="molecule type" value="Genomic_DNA"/>
</dbReference>
<keyword evidence="2" id="KW-1185">Reference proteome</keyword>
<evidence type="ECO:0000313" key="1">
    <source>
        <dbReference type="EMBL" id="PWE56791.1"/>
    </source>
</evidence>
<dbReference type="AlphaFoldDB" id="A0A2U2DU28"/>
<gene>
    <name evidence="1" type="ORF">DEM27_10540</name>
</gene>
<protein>
    <submittedName>
        <fullName evidence="1">Uncharacterized protein</fullName>
    </submittedName>
</protein>
<accession>A0A2U2DU28</accession>
<proteinExistence type="predicted"/>
<sequence>MTHLTETEAEKVGALAERESGVQEMLSGYLSFINHRPRLISLLYDIDMLPEQTVTRAGAMRLVGLCEVWRMGEAGELLDVAEVNGEWAAPKGEA</sequence>
<reference evidence="1 2" key="1">
    <citation type="submission" date="2018-05" db="EMBL/GenBank/DDBJ databases">
        <title>The draft genome of strain NS-104.</title>
        <authorList>
            <person name="Hang P."/>
            <person name="Jiang J."/>
        </authorList>
    </citation>
    <scope>NUCLEOTIDE SEQUENCE [LARGE SCALE GENOMIC DNA]</scope>
    <source>
        <strain evidence="1 2">NS-104</strain>
    </source>
</reference>
<dbReference type="RefSeq" id="WP_109458166.1">
    <property type="nucleotide sequence ID" value="NZ_QFBC01000003.1"/>
</dbReference>